<evidence type="ECO:0000313" key="9">
    <source>
        <dbReference type="Proteomes" id="UP000182235"/>
    </source>
</evidence>
<proteinExistence type="predicted"/>
<feature type="region of interest" description="Disordered" evidence="6">
    <location>
        <begin position="701"/>
        <end position="721"/>
    </location>
</feature>
<feature type="compositionally biased region" description="Basic and acidic residues" evidence="6">
    <location>
        <begin position="1133"/>
        <end position="1160"/>
    </location>
</feature>
<feature type="compositionally biased region" description="Polar residues" evidence="6">
    <location>
        <begin position="162"/>
        <end position="173"/>
    </location>
</feature>
<evidence type="ECO:0000256" key="5">
    <source>
        <dbReference type="ARBA" id="ARBA00023242"/>
    </source>
</evidence>
<feature type="compositionally biased region" description="Polar residues" evidence="6">
    <location>
        <begin position="1121"/>
        <end position="1131"/>
    </location>
</feature>
<evidence type="ECO:0000256" key="3">
    <source>
        <dbReference type="ARBA" id="ARBA00022454"/>
    </source>
</evidence>
<feature type="compositionally biased region" description="Polar residues" evidence="6">
    <location>
        <begin position="1056"/>
        <end position="1068"/>
    </location>
</feature>
<dbReference type="STRING" id="1447872.A0A1J9PNX3"/>
<feature type="compositionally biased region" description="Polar residues" evidence="6">
    <location>
        <begin position="631"/>
        <end position="644"/>
    </location>
</feature>
<dbReference type="EMBL" id="LGRN01000045">
    <property type="protein sequence ID" value="OJD18129.1"/>
    <property type="molecule type" value="Genomic_DNA"/>
</dbReference>
<organism evidence="8 9">
    <name type="scientific">Emergomyces pasteurianus Ep9510</name>
    <dbReference type="NCBI Taxonomy" id="1447872"/>
    <lineage>
        <taxon>Eukaryota</taxon>
        <taxon>Fungi</taxon>
        <taxon>Dikarya</taxon>
        <taxon>Ascomycota</taxon>
        <taxon>Pezizomycotina</taxon>
        <taxon>Eurotiomycetes</taxon>
        <taxon>Eurotiomycetidae</taxon>
        <taxon>Onygenales</taxon>
        <taxon>Ajellomycetaceae</taxon>
        <taxon>Emergomyces</taxon>
    </lineage>
</organism>
<feature type="region of interest" description="Disordered" evidence="6">
    <location>
        <begin position="252"/>
        <end position="278"/>
    </location>
</feature>
<keyword evidence="3" id="KW-0158">Chromosome</keyword>
<protein>
    <recommendedName>
        <fullName evidence="7">Shelterin complex subunit TPP1/Est3 domain-containing protein</fullName>
    </recommendedName>
</protein>
<feature type="compositionally biased region" description="Basic and acidic residues" evidence="6">
    <location>
        <begin position="953"/>
        <end position="965"/>
    </location>
</feature>
<dbReference type="GO" id="GO:0000781">
    <property type="term" value="C:chromosome, telomeric region"/>
    <property type="evidence" value="ECO:0007669"/>
    <property type="project" value="UniProtKB-SubCell"/>
</dbReference>
<feature type="region of interest" description="Disordered" evidence="6">
    <location>
        <begin position="802"/>
        <end position="828"/>
    </location>
</feature>
<dbReference type="GO" id="GO:0005697">
    <property type="term" value="C:telomerase holoenzyme complex"/>
    <property type="evidence" value="ECO:0007669"/>
    <property type="project" value="InterPro"/>
</dbReference>
<dbReference type="AlphaFoldDB" id="A0A1J9PNX3"/>
<name>A0A1J9PNX3_9EURO</name>
<dbReference type="OrthoDB" id="3538943at2759"/>
<feature type="compositionally biased region" description="Polar residues" evidence="6">
    <location>
        <begin position="550"/>
        <end position="571"/>
    </location>
</feature>
<evidence type="ECO:0000256" key="1">
    <source>
        <dbReference type="ARBA" id="ARBA00004123"/>
    </source>
</evidence>
<keyword evidence="4" id="KW-0779">Telomere</keyword>
<feature type="compositionally biased region" description="Basic and acidic residues" evidence="6">
    <location>
        <begin position="420"/>
        <end position="430"/>
    </location>
</feature>
<feature type="region of interest" description="Disordered" evidence="6">
    <location>
        <begin position="369"/>
        <end position="431"/>
    </location>
</feature>
<evidence type="ECO:0000256" key="2">
    <source>
        <dbReference type="ARBA" id="ARBA00004574"/>
    </source>
</evidence>
<dbReference type="VEuPathDB" id="FungiDB:AJ78_01847"/>
<feature type="compositionally biased region" description="Polar residues" evidence="6">
    <location>
        <begin position="526"/>
        <end position="543"/>
    </location>
</feature>
<feature type="compositionally biased region" description="Polar residues" evidence="6">
    <location>
        <begin position="808"/>
        <end position="825"/>
    </location>
</feature>
<comment type="subcellular location">
    <subcellularLocation>
        <location evidence="2">Chromosome</location>
        <location evidence="2">Telomere</location>
    </subcellularLocation>
    <subcellularLocation>
        <location evidence="1">Nucleus</location>
    </subcellularLocation>
</comment>
<dbReference type="Proteomes" id="UP000182235">
    <property type="component" value="Unassembled WGS sequence"/>
</dbReference>
<feature type="region of interest" description="Disordered" evidence="6">
    <location>
        <begin position="953"/>
        <end position="978"/>
    </location>
</feature>
<feature type="region of interest" description="Disordered" evidence="6">
    <location>
        <begin position="1001"/>
        <end position="1021"/>
    </location>
</feature>
<comment type="caution">
    <text evidence="8">The sequence shown here is derived from an EMBL/GenBank/DDBJ whole genome shotgun (WGS) entry which is preliminary data.</text>
</comment>
<evidence type="ECO:0000256" key="6">
    <source>
        <dbReference type="SAM" id="MobiDB-lite"/>
    </source>
</evidence>
<keyword evidence="9" id="KW-1185">Reference proteome</keyword>
<feature type="domain" description="Shelterin complex subunit TPP1/Est3" evidence="7">
    <location>
        <begin position="4"/>
        <end position="164"/>
    </location>
</feature>
<accession>A0A1J9PNX3</accession>
<gene>
    <name evidence="8" type="ORF">AJ78_01847</name>
</gene>
<evidence type="ECO:0000313" key="8">
    <source>
        <dbReference type="EMBL" id="OJD18129.1"/>
    </source>
</evidence>
<feature type="region of interest" description="Disordered" evidence="6">
    <location>
        <begin position="1243"/>
        <end position="1278"/>
    </location>
</feature>
<feature type="region of interest" description="Disordered" evidence="6">
    <location>
        <begin position="1033"/>
        <end position="1175"/>
    </location>
</feature>
<evidence type="ECO:0000256" key="4">
    <source>
        <dbReference type="ARBA" id="ARBA00022895"/>
    </source>
</evidence>
<feature type="compositionally biased region" description="Polar residues" evidence="6">
    <location>
        <begin position="702"/>
        <end position="721"/>
    </location>
</feature>
<reference evidence="8 9" key="1">
    <citation type="submission" date="2015-07" db="EMBL/GenBank/DDBJ databases">
        <title>Emmonsia species relationships and genome sequence.</title>
        <authorList>
            <consortium name="The Broad Institute Genomics Platform"/>
            <person name="Cuomo C.A."/>
            <person name="Munoz J.F."/>
            <person name="Imamovic A."/>
            <person name="Priest M.E."/>
            <person name="Young S."/>
            <person name="Clay O.K."/>
            <person name="McEwen J.G."/>
        </authorList>
    </citation>
    <scope>NUCLEOTIDE SEQUENCE [LARGE SCALE GENOMIC DNA]</scope>
    <source>
        <strain evidence="8 9">UAMH 9510</strain>
    </source>
</reference>
<feature type="compositionally biased region" description="Polar residues" evidence="6">
    <location>
        <begin position="489"/>
        <end position="501"/>
    </location>
</feature>
<feature type="compositionally biased region" description="Polar residues" evidence="6">
    <location>
        <begin position="582"/>
        <end position="594"/>
    </location>
</feature>
<dbReference type="GO" id="GO:0042162">
    <property type="term" value="F:telomeric DNA binding"/>
    <property type="evidence" value="ECO:0007669"/>
    <property type="project" value="InterPro"/>
</dbReference>
<feature type="region of interest" description="Disordered" evidence="6">
    <location>
        <begin position="658"/>
        <end position="683"/>
    </location>
</feature>
<feature type="region of interest" description="Disordered" evidence="6">
    <location>
        <begin position="485"/>
        <end position="644"/>
    </location>
</feature>
<dbReference type="InterPro" id="IPR019437">
    <property type="entry name" value="TPP1/Est3"/>
</dbReference>
<keyword evidence="5" id="KW-0539">Nucleus</keyword>
<feature type="region of interest" description="Disordered" evidence="6">
    <location>
        <begin position="162"/>
        <end position="198"/>
    </location>
</feature>
<evidence type="ECO:0000259" key="7">
    <source>
        <dbReference type="Pfam" id="PF10341"/>
    </source>
</evidence>
<dbReference type="Pfam" id="PF10341">
    <property type="entry name" value="TPP1"/>
    <property type="match status" value="1"/>
</dbReference>
<sequence>MEILRPWIVPLVEAALCSWVGQPLPDELALRNPLKLVDDDSNLRVLVRDQKIAQVARWSPASAPIRGTLSDSVTTISSIFSKDSTERYRNKTRKQVNKNTRGALIKINEFEIVISYVRTHTPEITLYILDFRVEGCEGSGVFGKPVDITCHSGISSMAQRCSKKYNSQRNSHAAPNREAQKVDAFTDSDSDSDASSLESQACVSNSPLSCEEQFKSQVLNCQGMKKSRAPPRNDTAPPKKNASLLLSALTSKPVPARPSQPIPSGQEEPGEQRKSHKPLSREIHVDIDQIGFATQLLPSFEKAPFLDEKINSNDDGGADSLAQSKSLVARTPRKCISDAKLSPSSSKECETTTVICDDQRKDINIRHMATGGGMRQPTRPDVGTLKSRTKPVDDPGSRSPLETPKPTAGNGGMAANSPKTDIEAGREDPWKNMTRIRRRDVTIPKDQAELIEKKESWVPPEPGKQAPQAHVPIHLLQKWNEMHCRRPSTENSSANPAPQSTNEEDNSDTDLLKSSPERELSDSDWPATSRSPSSSHLVPQDSSPPDLGNTRLSRTFSATKDLNNTGTVTAENENDLECGSDISPTLHNPSTFDTTAPIEDEGIETELETEAPDCLRNMSQGNGEIDDEEVTSSGASPSPPNKISFTEVEQTPYVQAGKRGMTTHSPNVDRESSQRYNKVSSDPLIPSTYDFRHLNVHPEPSACTSEEATKSSAQSSHLASTRGRNLLECSSMDDDESMAERQLVSDLDEYTQSTHWEYLDVPKTVHTPGTAINVDKPLSSSADLSLPQIEVNSTSLIIGKRKRREISPKSSNSAKQAKISKSQTPRQDKFSYMAEPMEYRPIGPERRQSYFGNDVSLSKTEGVYNRFKKTYPDYIGSLDHFKQACSKLQCLRDQKSMQRSFLWDDFIVRYPAHILQHREPGKTSPTVSYESHFQKEVTKPRCRKRNLTARDLELVMAERENEDKTSPTPDHRRRSFSSSLLVDEQELSAQENPVVHALSSNDKAVNSQEPSIPESNNGDLLSSLQTNLVDDLTESSDELEGHETASVELGGPRTSFPHSVSEQETSFTGEDIDTGNENNLMSDGIAESVQGSPSSPVAPAAKKQTRSTSLEIDSGTDSDNLENSPSNSSFHVGNHEGSRGAHRKSSEKLDTPIVRNEHNRGLLRSQEKYISPPPKSRLPHHTFFHRPPDSPQNPFWNLYNRMRKQPDEVKDPNDPELWYKSPNTPFKIFARNVAKLQADYGFRRDGSKADPIPVDEDGVVRPPPLGDPEGMNSMGWKL</sequence>
<feature type="compositionally biased region" description="Acidic residues" evidence="6">
    <location>
        <begin position="598"/>
        <end position="611"/>
    </location>
</feature>
<dbReference type="GO" id="GO:0007004">
    <property type="term" value="P:telomere maintenance via telomerase"/>
    <property type="evidence" value="ECO:0007669"/>
    <property type="project" value="InterPro"/>
</dbReference>